<evidence type="ECO:0000256" key="4">
    <source>
        <dbReference type="RuleBase" id="RU365014"/>
    </source>
</evidence>
<dbReference type="InterPro" id="IPR050771">
    <property type="entry name" value="Alpha-ketoacid_DH_E1_comp"/>
</dbReference>
<dbReference type="Gene3D" id="3.40.50.970">
    <property type="match status" value="1"/>
</dbReference>
<dbReference type="GO" id="GO:0009083">
    <property type="term" value="P:branched-chain amino acid catabolic process"/>
    <property type="evidence" value="ECO:0007669"/>
    <property type="project" value="TreeGrafter"/>
</dbReference>
<dbReference type="PANTHER" id="PTHR43380">
    <property type="entry name" value="2-OXOISOVALERATE DEHYDROGENASE SUBUNIT ALPHA, MITOCHONDRIAL"/>
    <property type="match status" value="1"/>
</dbReference>
<dbReference type="Proteomes" id="UP000683139">
    <property type="component" value="Unassembled WGS sequence"/>
</dbReference>
<keyword evidence="2 4" id="KW-0560">Oxidoreductase</keyword>
<dbReference type="AlphaFoldDB" id="A0A919YSY8"/>
<name>A0A919YSY8_9BACL</name>
<keyword evidence="3 4" id="KW-0786">Thiamine pyrophosphate</keyword>
<dbReference type="InterPro" id="IPR001017">
    <property type="entry name" value="DH_E1"/>
</dbReference>
<dbReference type="EMBL" id="BOSE01000009">
    <property type="protein sequence ID" value="GIP18627.1"/>
    <property type="molecule type" value="Genomic_DNA"/>
</dbReference>
<feature type="domain" description="Dehydrogenase E1 component" evidence="5">
    <location>
        <begin position="28"/>
        <end position="328"/>
    </location>
</feature>
<dbReference type="CDD" id="cd02000">
    <property type="entry name" value="TPP_E1_PDC_ADC_BCADC"/>
    <property type="match status" value="1"/>
</dbReference>
<dbReference type="SUPFAM" id="SSF52518">
    <property type="entry name" value="Thiamin diphosphate-binding fold (THDP-binding)"/>
    <property type="match status" value="1"/>
</dbReference>
<dbReference type="InterPro" id="IPR029061">
    <property type="entry name" value="THDP-binding"/>
</dbReference>
<dbReference type="PANTHER" id="PTHR43380:SF1">
    <property type="entry name" value="2-OXOISOVALERATE DEHYDROGENASE SUBUNIT ALPHA, MITOCHONDRIAL"/>
    <property type="match status" value="1"/>
</dbReference>
<dbReference type="GO" id="GO:0003863">
    <property type="term" value="F:branched-chain 2-oxo acid dehydrogenase activity"/>
    <property type="evidence" value="ECO:0007669"/>
    <property type="project" value="UniProtKB-EC"/>
</dbReference>
<evidence type="ECO:0000313" key="7">
    <source>
        <dbReference type="Proteomes" id="UP000683139"/>
    </source>
</evidence>
<evidence type="ECO:0000256" key="2">
    <source>
        <dbReference type="ARBA" id="ARBA00023002"/>
    </source>
</evidence>
<comment type="caution">
    <text evidence="6">The sequence shown here is derived from an EMBL/GenBank/DDBJ whole genome shotgun (WGS) entry which is preliminary data.</text>
</comment>
<proteinExistence type="inferred from homology"/>
<sequence>MMGDNLDLKTEIKHRLLGLSDQQVLDIYRAMVLARKVDERMWLLNRAGKIPFLVSCQGHEAAQVGAAYALNQSNDFLCPYYRDMGMAIVFGMTAKELMLAAFAKAEDPNSGGRQMPCHYGSKQNRILSTSSVVASQVPHAVGIALSGSIMGEAFVVLTSFGDGASSQGEFHEAANFAGIHRLPVIFLCENNKYAISVPYNKQVASESIAARASGYGFPGVVVDGNNPLDVYEAVKEAADRARRGGGPTLIEAVVDRPVPHSSDDDDRTYRTSEEIEEAKKNDPILSFSRYLKEAGLLDERTELDMHERIEHEVDEATEYAERAEDAAPEDALKHVYALAGGESGDRHLIY</sequence>
<comment type="similarity">
    <text evidence="4">Belongs to the BCKDHA family.</text>
</comment>
<reference evidence="6" key="1">
    <citation type="submission" date="2021-03" db="EMBL/GenBank/DDBJ databases">
        <title>Antimicrobial resistance genes in bacteria isolated from Japanese honey, and their potential for conferring macrolide and lincosamide resistance in the American foulbrood pathogen Paenibacillus larvae.</title>
        <authorList>
            <person name="Okamoto M."/>
            <person name="Kumagai M."/>
            <person name="Kanamori H."/>
            <person name="Takamatsu D."/>
        </authorList>
    </citation>
    <scope>NUCLEOTIDE SEQUENCE</scope>
    <source>
        <strain evidence="6">J40TS1</strain>
    </source>
</reference>
<evidence type="ECO:0000256" key="3">
    <source>
        <dbReference type="ARBA" id="ARBA00023052"/>
    </source>
</evidence>
<dbReference type="EC" id="1.2.4.4" evidence="4"/>
<keyword evidence="7" id="KW-1185">Reference proteome</keyword>
<evidence type="ECO:0000256" key="1">
    <source>
        <dbReference type="ARBA" id="ARBA00001964"/>
    </source>
</evidence>
<dbReference type="FunFam" id="3.40.50.970:FF:000032">
    <property type="entry name" value="2-oxoisovalerate dehydrogenase subunit alpha"/>
    <property type="match status" value="1"/>
</dbReference>
<comment type="catalytic activity">
    <reaction evidence="4">
        <text>N(6)-[(R)-lipoyl]-L-lysyl-[protein] + 3-methyl-2-oxobutanoate + H(+) = N(6)-[(R)-S(8)-2-methylpropanoyldihydrolipoyl]-L-lysyl-[protein] + CO2</text>
        <dbReference type="Rhea" id="RHEA:13457"/>
        <dbReference type="Rhea" id="RHEA-COMP:10474"/>
        <dbReference type="Rhea" id="RHEA-COMP:10497"/>
        <dbReference type="ChEBI" id="CHEBI:11851"/>
        <dbReference type="ChEBI" id="CHEBI:15378"/>
        <dbReference type="ChEBI" id="CHEBI:16526"/>
        <dbReference type="ChEBI" id="CHEBI:83099"/>
        <dbReference type="ChEBI" id="CHEBI:83142"/>
        <dbReference type="EC" id="1.2.4.4"/>
    </reaction>
</comment>
<comment type="function">
    <text evidence="4">The branched-chain alpha-keto dehydrogenase complex catalyzes the overall conversion of alpha-keto acids to acyl-CoA and CO(2). It contains multiple copies of three enzymatic components: branched-chain alpha-keto acid decarboxylase (E1), lipoamide acyltransferase (E2) and lipoamide dehydrogenase (E3).</text>
</comment>
<protein>
    <recommendedName>
        <fullName evidence="4">2-oxoisovalerate dehydrogenase subunit alpha</fullName>
        <ecNumber evidence="4">1.2.4.4</ecNumber>
    </recommendedName>
    <alternativeName>
        <fullName evidence="4">Branched-chain alpha-keto acid dehydrogenase E1 component alpha chain</fullName>
    </alternativeName>
</protein>
<organism evidence="6 7">
    <name type="scientific">Paenibacillus montaniterrae</name>
    <dbReference type="NCBI Taxonomy" id="429341"/>
    <lineage>
        <taxon>Bacteria</taxon>
        <taxon>Bacillati</taxon>
        <taxon>Bacillota</taxon>
        <taxon>Bacilli</taxon>
        <taxon>Bacillales</taxon>
        <taxon>Paenibacillaceae</taxon>
        <taxon>Paenibacillus</taxon>
    </lineage>
</organism>
<dbReference type="Pfam" id="PF00676">
    <property type="entry name" value="E1_dh"/>
    <property type="match status" value="1"/>
</dbReference>
<comment type="cofactor">
    <cofactor evidence="1 4">
        <name>thiamine diphosphate</name>
        <dbReference type="ChEBI" id="CHEBI:58937"/>
    </cofactor>
</comment>
<accession>A0A919YSY8</accession>
<evidence type="ECO:0000313" key="6">
    <source>
        <dbReference type="EMBL" id="GIP18627.1"/>
    </source>
</evidence>
<gene>
    <name evidence="6" type="ORF">J40TS1_42690</name>
</gene>
<evidence type="ECO:0000259" key="5">
    <source>
        <dbReference type="Pfam" id="PF00676"/>
    </source>
</evidence>